<dbReference type="SMART" id="SM00899">
    <property type="entry name" value="FeoA"/>
    <property type="match status" value="1"/>
</dbReference>
<dbReference type="SUPFAM" id="SSF50037">
    <property type="entry name" value="C-terminal domain of transcriptional repressors"/>
    <property type="match status" value="1"/>
</dbReference>
<name>A0A357VQB2_9THEO</name>
<dbReference type="GO" id="GO:0046914">
    <property type="term" value="F:transition metal ion binding"/>
    <property type="evidence" value="ECO:0007669"/>
    <property type="project" value="InterPro"/>
</dbReference>
<feature type="domain" description="Ferrous iron transporter FeoA-like" evidence="2">
    <location>
        <begin position="8"/>
        <end position="80"/>
    </location>
</feature>
<dbReference type="PANTHER" id="PTHR42954">
    <property type="entry name" value="FE(2+) TRANSPORT PROTEIN A"/>
    <property type="match status" value="1"/>
</dbReference>
<dbReference type="InterPro" id="IPR008988">
    <property type="entry name" value="Transcriptional_repressor_C"/>
</dbReference>
<accession>A0A357VQB2</accession>
<dbReference type="InterPro" id="IPR007167">
    <property type="entry name" value="Fe-transptr_FeoA-like"/>
</dbReference>
<keyword evidence="1" id="KW-0408">Iron</keyword>
<dbReference type="Pfam" id="PF04023">
    <property type="entry name" value="FeoA"/>
    <property type="match status" value="1"/>
</dbReference>
<organism evidence="3 4">
    <name type="scientific">Caldanaerobacter subterraneus</name>
    <dbReference type="NCBI Taxonomy" id="911092"/>
    <lineage>
        <taxon>Bacteria</taxon>
        <taxon>Bacillati</taxon>
        <taxon>Bacillota</taxon>
        <taxon>Clostridia</taxon>
        <taxon>Thermoanaerobacterales</taxon>
        <taxon>Thermoanaerobacteraceae</taxon>
        <taxon>Caldanaerobacter</taxon>
    </lineage>
</organism>
<dbReference type="InterPro" id="IPR052713">
    <property type="entry name" value="FeoA"/>
</dbReference>
<evidence type="ECO:0000313" key="4">
    <source>
        <dbReference type="Proteomes" id="UP000264445"/>
    </source>
</evidence>
<comment type="caution">
    <text evidence="3">The sequence shown here is derived from an EMBL/GenBank/DDBJ whole genome shotgun (WGS) entry which is preliminary data.</text>
</comment>
<evidence type="ECO:0000259" key="2">
    <source>
        <dbReference type="SMART" id="SM00899"/>
    </source>
</evidence>
<proteinExistence type="predicted"/>
<evidence type="ECO:0000313" key="3">
    <source>
        <dbReference type="EMBL" id="HBT49700.1"/>
    </source>
</evidence>
<reference evidence="3 4" key="1">
    <citation type="journal article" date="2018" name="Nat. Biotechnol.">
        <title>A standardized bacterial taxonomy based on genome phylogeny substantially revises the tree of life.</title>
        <authorList>
            <person name="Parks D.H."/>
            <person name="Chuvochina M."/>
            <person name="Waite D.W."/>
            <person name="Rinke C."/>
            <person name="Skarshewski A."/>
            <person name="Chaumeil P.A."/>
            <person name="Hugenholtz P."/>
        </authorList>
    </citation>
    <scope>NUCLEOTIDE SEQUENCE [LARGE SCALE GENOMIC DNA]</scope>
    <source>
        <strain evidence="3">UBA12544</strain>
    </source>
</reference>
<dbReference type="Proteomes" id="UP000264445">
    <property type="component" value="Unassembled WGS sequence"/>
</dbReference>
<evidence type="ECO:0000256" key="1">
    <source>
        <dbReference type="ARBA" id="ARBA00023004"/>
    </source>
</evidence>
<dbReference type="Gene3D" id="2.30.30.90">
    <property type="match status" value="1"/>
</dbReference>
<sequence>MSLEEKVSTLDKLPVGTKGKIVKIKAVGELRRRLVDMGVIHGTEVKVEGVAPLGDPIEVTVMGYRLSLRKREASQIEIEVI</sequence>
<protein>
    <submittedName>
        <fullName evidence="3">Ferrous iron transport protein A</fullName>
    </submittedName>
</protein>
<dbReference type="InterPro" id="IPR038157">
    <property type="entry name" value="FeoA_core_dom"/>
</dbReference>
<dbReference type="AlphaFoldDB" id="A0A357VQB2"/>
<dbReference type="PANTHER" id="PTHR42954:SF2">
    <property type="entry name" value="FE(2+) TRANSPORT PROTEIN A"/>
    <property type="match status" value="1"/>
</dbReference>
<dbReference type="EMBL" id="DOLB01000112">
    <property type="protein sequence ID" value="HBT49700.1"/>
    <property type="molecule type" value="Genomic_DNA"/>
</dbReference>
<gene>
    <name evidence="3" type="ORF">DEA61_07730</name>
</gene>